<dbReference type="Proteomes" id="UP000092612">
    <property type="component" value="Unassembled WGS sequence"/>
</dbReference>
<gene>
    <name evidence="1" type="ORF">LPB301_06225</name>
</gene>
<keyword evidence="2" id="KW-1185">Reference proteome</keyword>
<dbReference type="GO" id="GO:0005509">
    <property type="term" value="F:calcium ion binding"/>
    <property type="evidence" value="ECO:0007669"/>
    <property type="project" value="InterPro"/>
</dbReference>
<organism evidence="1 2">
    <name type="scientific">Polaribacter reichenbachii</name>
    <dbReference type="NCBI Taxonomy" id="996801"/>
    <lineage>
        <taxon>Bacteria</taxon>
        <taxon>Pseudomonadati</taxon>
        <taxon>Bacteroidota</taxon>
        <taxon>Flavobacteriia</taxon>
        <taxon>Flavobacteriales</taxon>
        <taxon>Flavobacteriaceae</taxon>
    </lineage>
</organism>
<reference evidence="2" key="1">
    <citation type="submission" date="2016-02" db="EMBL/GenBank/DDBJ databases">
        <title>Paenibacillus sp. LPB0068, isolated from Crassostrea gigas.</title>
        <authorList>
            <person name="Shin S.-K."/>
            <person name="Yi H."/>
        </authorList>
    </citation>
    <scope>NUCLEOTIDE SEQUENCE [LARGE SCALE GENOMIC DNA]</scope>
    <source>
        <strain evidence="2">KCTC 23969</strain>
    </source>
</reference>
<dbReference type="STRING" id="996801.BW723_15155"/>
<dbReference type="InterPro" id="IPR028974">
    <property type="entry name" value="TSP_type-3_rpt"/>
</dbReference>
<dbReference type="SUPFAM" id="SSF103647">
    <property type="entry name" value="TSP type-3 repeat"/>
    <property type="match status" value="1"/>
</dbReference>
<comment type="caution">
    <text evidence="1">The sequence shown here is derived from an EMBL/GenBank/DDBJ whole genome shotgun (WGS) entry which is preliminary data.</text>
</comment>
<protein>
    <submittedName>
        <fullName evidence="1">Uncharacterized protein</fullName>
    </submittedName>
</protein>
<evidence type="ECO:0000313" key="1">
    <source>
        <dbReference type="EMBL" id="OBY66791.1"/>
    </source>
</evidence>
<dbReference type="EMBL" id="LSFL01000012">
    <property type="protein sequence ID" value="OBY66791.1"/>
    <property type="molecule type" value="Genomic_DNA"/>
</dbReference>
<accession>A0A1B8U4L4</accession>
<dbReference type="Gene3D" id="4.10.1080.10">
    <property type="entry name" value="TSP type-3 repeat"/>
    <property type="match status" value="1"/>
</dbReference>
<sequence length="1533" mass="166699">MKSKLSVFIFILFIFYCKDVKAQLSKKHFIPPLTYAEEGNANPESQYFYISTPTNKDVSYTIKQIGQDNDITGIVSSSNPQEIFIATGDSQLFVNANETGTVHTNKGYIIEATDVIYVSVRVLAGGGAQAGALVSKGSSALGTTFRAGMFTNENPQSNYLNFVSVMASEDNTQITFDDITPGLEIKNYTSTFPFSVVLNEGESYIVATSADDVIVNRDGLIGTLISSDKNIVVNTGSANGSFHNGGGRDYGIDQIVGADKIGTDYIFVKGDGSNGWENVLIVAHEDNTVVSRNGINSTINKGEYTLIEGDEFNANGNLFVKTSKPAFAYQGVGANTSEANQGMFFVPPLSCESRGKVDNIPNIESIGNTTFTGGITIVTNVNASVNINSQPITNFATSGPFSIDIDNDGIADYETYKVTNLTGNISVDSSDELYCAYFNVNGAATSGSFYSGFPTAPEINFDTTVSTLGNCIPNLTLEAANTNLFDSIKWEYYNETTSTWEERSSNNTYKPIESEPGKYRLIGTIDCTGATFESIEIPVSICPDDFDGDLIIDNLDVDIDNDGILNCDESLGNATLNLADADNPEIIFQDSSTNSAILSRVYSESDVTNTYTGQNNGNFQSIIYPSVDSKLQYELNFTQNVNFKFTQNRNLDHTISDGEFFILKIGPSNKNVTLLDPDDQLLIDSNFDGEFESGITNISASEIHFKYKANTTGASSNFKFVANQVDQIDFKHQSTGLAASSTFSGNLELTCFTLDSDGDGIENMFDLDSDNDGIPDISESSATKIILSNTDADLDGLDDVFIGIITNIDTDNDGIPNHLDVDADNDGIFDFVEAGITETDANNDGILDDATTANVGLNGLLNALETSPDNNILAYTILDTDADNIYNFLELDADNDNCFDVFEAGFTDNNDDGILDATPFSVNNNGKIINNSDGYTTPNSDYITSAPIEINTPFEDVIFCENDTDVITIDTTADSFQWQISPDGSTWSSITDNAVYSNSTSASLQITNTPLSYHNYQYRVILNRTGNACTETSNSITLTVNPLPILKANPELNQCIEVADTNTTVNLTLAEINISETTNVTFEYYEDMAGANLIADPTSYPVQVNITETVYVKVISEFSCETDLSELTINVGQTIRNSYNDLQPPVCDDFLDVDGNDTAVNSDTDNITNFYLDKTAIINGINPPMNTEVFFYENESDRDNSLNEIDVTNFRNNISKNEVINIPNGIQFPIFYKILSTINNDCQGIGEFYVQIDTVPTAEVVPDLELCDDAIDGNATNGIVQYFDLESQTTAILNGQNAADFTVTYHDSETDANAGIDELTSPFENSVRDSQPIYVRVTNNTTGCFTDHTSFNVIVNPVPIANFVNDLEVCDDNSDGSARNGFSQSIDLESQTAGILGAQDPNIHIVTYHRSLADAQSGNLPLVSPYTNNTIDRETIYVRILNTNSMCVNGISNFDVIVNPEPTFETPTNLAYCDDDLDGDDANGIVQNIDLDSKITEILGASQSPNDFWVTFHKSQADATSGNDPVVSPYQNT</sequence>
<feature type="non-terminal residue" evidence="1">
    <location>
        <position position="1533"/>
    </location>
</feature>
<dbReference type="RefSeq" id="WP_068359188.1">
    <property type="nucleotide sequence ID" value="NZ_LSFL01000012.1"/>
</dbReference>
<dbReference type="OrthoDB" id="9765926at2"/>
<proteinExistence type="predicted"/>
<name>A0A1B8U4L4_9FLAO</name>
<evidence type="ECO:0000313" key="2">
    <source>
        <dbReference type="Proteomes" id="UP000092612"/>
    </source>
</evidence>